<evidence type="ECO:0000256" key="2">
    <source>
        <dbReference type="SAM" id="MobiDB-lite"/>
    </source>
</evidence>
<dbReference type="InParanoid" id="F4NTM0"/>
<sequence length="960" mass="108891">MSQRPSRPANQSGLKITPNPILTKRRIPQWEDWAKMQNASDRLHVQSTADKPGDISSLGGQSQIQQPADTMKQNGNIITPEFTVESIKTSLSFQEPSLALSKRQLTRSIHFVDFDKPESGKPSNSINTTQQALPSKVFGKEHPLTMSFIPSVSQNSLASCIPDALKKLPKKYYSHQLNISKTPALPSRLDSKSPQIVYVSTQASDSGSNNNTALKNPDTGSVKPIKSKNIDSLVAPPTKPIKHHSKKAELPFNNSNRSVTKQNTALPRIKPDTKQKSLLKSKDGQPTTTPAPKQLPVKETKIDSLSLSKTFRGSMHFKPRPLLSVRKPSKHQLPQDLNQSQISKLKTHMDMTRRQAVFQADMKGRLAQRIGLLKTKLEMTTAVTNDQVDTASQSPKSVSSDEDHEESDIDELLAVRDGEDDDDDESVFELSKTYSAQCSKDESKQSREAEDKAPNTNTFENLSNVLEKVAANMMLQETSFDSNGSQKENQDATLFKQNIQESEDMNTRPAFHQTEANPDRKPSIKPNILDPRVGQKIVAAHPVKQEIDETDNTLKPKTNPNPLTSLTESQLNLLGDTTGAFRGPGDVYARFLMGGRNLRVGARKALAAAIHATETGQMDEFLIDKNPSRFAVVSKNSRSMGRLRKKHKEMLKQKMLDKVQALEESRVYIITHMASLNTYHKSMLDLKNENTKLKAEYENVVADINRRVSSTLLKNEESDSMIKRLQRERNVQRKRLAKAYATLIRSGNESIQAKETKLEETKNRYNQQVQEHIDLKEFKASTEIVLYEIIYYTNMTFLDPEVIAKRVAAEYERKEQMLLEYQRLQMEYQEKFKIEEREAEQIVINRIMQIIDDAKTELSSFINKATTTAYRENQRLKMEIQIQEEHKLQFAKQISNFEQKQKQLILDQSKYVDERRRVLNLKECMTCTPDMDVTITSTKYGQEQPIDKAPIKEPILQTVK</sequence>
<feature type="compositionally biased region" description="Polar residues" evidence="2">
    <location>
        <begin position="201"/>
        <end position="214"/>
    </location>
</feature>
<feature type="coiled-coil region" evidence="1">
    <location>
        <begin position="676"/>
        <end position="771"/>
    </location>
</feature>
<feature type="compositionally biased region" description="Polar residues" evidence="2">
    <location>
        <begin position="1"/>
        <end position="14"/>
    </location>
</feature>
<name>F4NTM0_BATDJ</name>
<dbReference type="Proteomes" id="UP000007241">
    <property type="component" value="Unassembled WGS sequence"/>
</dbReference>
<dbReference type="RefSeq" id="XP_006675527.1">
    <property type="nucleotide sequence ID" value="XM_006675464.1"/>
</dbReference>
<protein>
    <submittedName>
        <fullName evidence="3">Uncharacterized protein</fullName>
    </submittedName>
</protein>
<dbReference type="GeneID" id="18237900"/>
<dbReference type="OrthoDB" id="2160890at2759"/>
<feature type="compositionally biased region" description="Polar residues" evidence="2">
    <location>
        <begin position="252"/>
        <end position="265"/>
    </location>
</feature>
<gene>
    <name evidence="3" type="ORF">BATDEDRAFT_22306</name>
</gene>
<dbReference type="EMBL" id="GL882879">
    <property type="protein sequence ID" value="EGF84349.1"/>
    <property type="molecule type" value="Genomic_DNA"/>
</dbReference>
<feature type="coiled-coil region" evidence="1">
    <location>
        <begin position="804"/>
        <end position="831"/>
    </location>
</feature>
<organism evidence="3 4">
    <name type="scientific">Batrachochytrium dendrobatidis (strain JAM81 / FGSC 10211)</name>
    <name type="common">Frog chytrid fungus</name>
    <dbReference type="NCBI Taxonomy" id="684364"/>
    <lineage>
        <taxon>Eukaryota</taxon>
        <taxon>Fungi</taxon>
        <taxon>Fungi incertae sedis</taxon>
        <taxon>Chytridiomycota</taxon>
        <taxon>Chytridiomycota incertae sedis</taxon>
        <taxon>Chytridiomycetes</taxon>
        <taxon>Rhizophydiales</taxon>
        <taxon>Rhizophydiales incertae sedis</taxon>
        <taxon>Batrachochytrium</taxon>
    </lineage>
</organism>
<feature type="region of interest" description="Disordered" evidence="2">
    <location>
        <begin position="1"/>
        <end position="21"/>
    </location>
</feature>
<keyword evidence="1" id="KW-0175">Coiled coil</keyword>
<feature type="compositionally biased region" description="Low complexity" evidence="2">
    <location>
        <begin position="55"/>
        <end position="66"/>
    </location>
</feature>
<feature type="region of interest" description="Disordered" evidence="2">
    <location>
        <begin position="432"/>
        <end position="461"/>
    </location>
</feature>
<feature type="compositionally biased region" description="Basic and acidic residues" evidence="2">
    <location>
        <begin position="439"/>
        <end position="453"/>
    </location>
</feature>
<evidence type="ECO:0000313" key="3">
    <source>
        <dbReference type="EMBL" id="EGF84349.1"/>
    </source>
</evidence>
<proteinExistence type="predicted"/>
<feature type="compositionally biased region" description="Basic and acidic residues" evidence="2">
    <location>
        <begin position="269"/>
        <end position="283"/>
    </location>
</feature>
<evidence type="ECO:0000256" key="1">
    <source>
        <dbReference type="SAM" id="Coils"/>
    </source>
</evidence>
<dbReference type="HOGENOM" id="CLU_307756_0_0_1"/>
<accession>F4NTM0</accession>
<feature type="region of interest" description="Disordered" evidence="2">
    <location>
        <begin position="41"/>
        <end position="66"/>
    </location>
</feature>
<keyword evidence="4" id="KW-1185">Reference proteome</keyword>
<dbReference type="AlphaFoldDB" id="F4NTM0"/>
<evidence type="ECO:0000313" key="4">
    <source>
        <dbReference type="Proteomes" id="UP000007241"/>
    </source>
</evidence>
<feature type="region of interest" description="Disordered" evidence="2">
    <location>
        <begin position="201"/>
        <end position="294"/>
    </location>
</feature>
<feature type="region of interest" description="Disordered" evidence="2">
    <location>
        <begin position="384"/>
        <end position="408"/>
    </location>
</feature>
<reference evidence="3 4" key="1">
    <citation type="submission" date="2009-12" db="EMBL/GenBank/DDBJ databases">
        <title>The draft genome of Batrachochytrium dendrobatidis.</title>
        <authorList>
            <consortium name="US DOE Joint Genome Institute (JGI-PGF)"/>
            <person name="Kuo A."/>
            <person name="Salamov A."/>
            <person name="Schmutz J."/>
            <person name="Lucas S."/>
            <person name="Pitluck S."/>
            <person name="Rosenblum E."/>
            <person name="Stajich J."/>
            <person name="Eisen M."/>
            <person name="Grigoriev I.V."/>
        </authorList>
    </citation>
    <scope>NUCLEOTIDE SEQUENCE [LARGE SCALE GENOMIC DNA]</scope>
    <source>
        <strain evidence="4">JAM81 / FGSC 10211</strain>
    </source>
</reference>
<feature type="compositionally biased region" description="Polar residues" evidence="2">
    <location>
        <begin position="384"/>
        <end position="396"/>
    </location>
</feature>